<evidence type="ECO:0000313" key="2">
    <source>
        <dbReference type="Proteomes" id="UP000183832"/>
    </source>
</evidence>
<dbReference type="Proteomes" id="UP000183832">
    <property type="component" value="Unassembled WGS sequence"/>
</dbReference>
<protein>
    <submittedName>
        <fullName evidence="1">CLUMA_CG015660, isoform A</fullName>
    </submittedName>
</protein>
<keyword evidence="2" id="KW-1185">Reference proteome</keyword>
<name>A0A1J1IUW9_9DIPT</name>
<dbReference type="AlphaFoldDB" id="A0A1J1IUW9"/>
<sequence length="76" mass="8784">MTLDDFFGSLKRLKHNNFLISRDYGSHGLKGSIRFPNNQSINLLSTLLNILSYLSRSSKTKFTRKFFASRDYCSQS</sequence>
<dbReference type="EMBL" id="CVRI01000057">
    <property type="protein sequence ID" value="CRL02337.1"/>
    <property type="molecule type" value="Genomic_DNA"/>
</dbReference>
<evidence type="ECO:0000313" key="1">
    <source>
        <dbReference type="EMBL" id="CRL02337.1"/>
    </source>
</evidence>
<proteinExistence type="predicted"/>
<reference evidence="1 2" key="1">
    <citation type="submission" date="2015-04" db="EMBL/GenBank/DDBJ databases">
        <authorList>
            <person name="Syromyatnikov M.Y."/>
            <person name="Popov V.N."/>
        </authorList>
    </citation>
    <scope>NUCLEOTIDE SEQUENCE [LARGE SCALE GENOMIC DNA]</scope>
</reference>
<gene>
    <name evidence="1" type="ORF">CLUMA_CG015660</name>
</gene>
<accession>A0A1J1IUW9</accession>
<organism evidence="1 2">
    <name type="scientific">Clunio marinus</name>
    <dbReference type="NCBI Taxonomy" id="568069"/>
    <lineage>
        <taxon>Eukaryota</taxon>
        <taxon>Metazoa</taxon>
        <taxon>Ecdysozoa</taxon>
        <taxon>Arthropoda</taxon>
        <taxon>Hexapoda</taxon>
        <taxon>Insecta</taxon>
        <taxon>Pterygota</taxon>
        <taxon>Neoptera</taxon>
        <taxon>Endopterygota</taxon>
        <taxon>Diptera</taxon>
        <taxon>Nematocera</taxon>
        <taxon>Chironomoidea</taxon>
        <taxon>Chironomidae</taxon>
        <taxon>Clunio</taxon>
    </lineage>
</organism>